<dbReference type="InterPro" id="IPR047873">
    <property type="entry name" value="Ribosomal_uL16"/>
</dbReference>
<proteinExistence type="inferred from homology"/>
<comment type="similarity">
    <text evidence="1">Belongs to the universal ribosomal protein uL16 family.</text>
</comment>
<sequence length="136" mass="14879">MAANSSLPRGACSLLPVGIALRNPGDSPFQWTFMTGCCPQSRLQACIQGASGKPKGTVVSVHIGQVITPIHTTLQNKEHVTEALRRADFRLPGHQKTHIFKKWGFTKFNEDGFENTVAEKQLTRDGCGVTYAPNRT</sequence>
<evidence type="ECO:0000256" key="1">
    <source>
        <dbReference type="ARBA" id="ARBA00008931"/>
    </source>
</evidence>
<dbReference type="GO" id="GO:1990904">
    <property type="term" value="C:ribonucleoprotein complex"/>
    <property type="evidence" value="ECO:0007669"/>
    <property type="project" value="UniProtKB-KW"/>
</dbReference>
<dbReference type="GO" id="GO:0005840">
    <property type="term" value="C:ribosome"/>
    <property type="evidence" value="ECO:0007669"/>
    <property type="project" value="UniProtKB-KW"/>
</dbReference>
<protein>
    <submittedName>
        <fullName evidence="4">Uncharacterized protein</fullName>
    </submittedName>
</protein>
<dbReference type="EMBL" id="VBQZ03000074">
    <property type="protein sequence ID" value="MXQ91729.1"/>
    <property type="molecule type" value="Genomic_DNA"/>
</dbReference>
<dbReference type="SUPFAM" id="SSF54686">
    <property type="entry name" value="Ribosomal protein L16p/L10e"/>
    <property type="match status" value="1"/>
</dbReference>
<dbReference type="Proteomes" id="UP000322234">
    <property type="component" value="Unassembled WGS sequence"/>
</dbReference>
<accession>A0A6B0RNK2</accession>
<name>A0A6B0RNK2_9CETA</name>
<dbReference type="Gene3D" id="3.30.60.300">
    <property type="match status" value="1"/>
</dbReference>
<evidence type="ECO:0000256" key="3">
    <source>
        <dbReference type="ARBA" id="ARBA00023274"/>
    </source>
</evidence>
<keyword evidence="5" id="KW-1185">Reference proteome</keyword>
<dbReference type="Pfam" id="PF00252">
    <property type="entry name" value="Ribosomal_L16"/>
    <property type="match status" value="1"/>
</dbReference>
<evidence type="ECO:0000313" key="4">
    <source>
        <dbReference type="EMBL" id="MXQ91729.1"/>
    </source>
</evidence>
<reference evidence="4" key="1">
    <citation type="submission" date="2019-10" db="EMBL/GenBank/DDBJ databases">
        <title>The sequence and de novo assembly of the wild yak genome.</title>
        <authorList>
            <person name="Liu Y."/>
        </authorList>
    </citation>
    <scope>NUCLEOTIDE SEQUENCE [LARGE SCALE GENOMIC DNA]</scope>
    <source>
        <strain evidence="4">WY2019</strain>
    </source>
</reference>
<evidence type="ECO:0000313" key="5">
    <source>
        <dbReference type="Proteomes" id="UP000322234"/>
    </source>
</evidence>
<organism evidence="4 5">
    <name type="scientific">Bos mutus</name>
    <name type="common">wild yak</name>
    <dbReference type="NCBI Taxonomy" id="72004"/>
    <lineage>
        <taxon>Eukaryota</taxon>
        <taxon>Metazoa</taxon>
        <taxon>Chordata</taxon>
        <taxon>Craniata</taxon>
        <taxon>Vertebrata</taxon>
        <taxon>Euteleostomi</taxon>
        <taxon>Mammalia</taxon>
        <taxon>Eutheria</taxon>
        <taxon>Laurasiatheria</taxon>
        <taxon>Artiodactyla</taxon>
        <taxon>Ruminantia</taxon>
        <taxon>Pecora</taxon>
        <taxon>Bovidae</taxon>
        <taxon>Bovinae</taxon>
        <taxon>Bos</taxon>
    </lineage>
</organism>
<dbReference type="AlphaFoldDB" id="A0A6B0RNK2"/>
<evidence type="ECO:0000256" key="2">
    <source>
        <dbReference type="ARBA" id="ARBA00022980"/>
    </source>
</evidence>
<keyword evidence="2" id="KW-0689">Ribosomal protein</keyword>
<dbReference type="InterPro" id="IPR036920">
    <property type="entry name" value="Ribosomal_uL16_sf"/>
</dbReference>
<dbReference type="GO" id="GO:0003735">
    <property type="term" value="F:structural constituent of ribosome"/>
    <property type="evidence" value="ECO:0007669"/>
    <property type="project" value="InterPro"/>
</dbReference>
<dbReference type="PANTHER" id="PTHR11726">
    <property type="entry name" value="60S RIBOSOMAL PROTEIN L10"/>
    <property type="match status" value="1"/>
</dbReference>
<gene>
    <name evidence="4" type="ORF">E5288_WYG004565</name>
</gene>
<keyword evidence="3" id="KW-0687">Ribonucleoprotein</keyword>
<dbReference type="GO" id="GO:0006412">
    <property type="term" value="P:translation"/>
    <property type="evidence" value="ECO:0007669"/>
    <property type="project" value="InterPro"/>
</dbReference>
<dbReference type="Gene3D" id="3.90.1170.10">
    <property type="entry name" value="Ribosomal protein L10e/L16"/>
    <property type="match status" value="1"/>
</dbReference>
<dbReference type="InterPro" id="IPR001197">
    <property type="entry name" value="Ribosomal_uL16_euk_arch"/>
</dbReference>
<comment type="caution">
    <text evidence="4">The sequence shown here is derived from an EMBL/GenBank/DDBJ whole genome shotgun (WGS) entry which is preliminary data.</text>
</comment>